<evidence type="ECO:0000313" key="1">
    <source>
        <dbReference type="EMBL" id="MBA5628704.1"/>
    </source>
</evidence>
<keyword evidence="2" id="KW-1185">Reference proteome</keyword>
<dbReference type="AlphaFoldDB" id="A0A838ZK06"/>
<protein>
    <submittedName>
        <fullName evidence="1">Uncharacterized protein</fullName>
    </submittedName>
</protein>
<gene>
    <name evidence="1" type="ORF">HU137_02840</name>
</gene>
<organism evidence="1 2">
    <name type="scientific">Moheibacter lacus</name>
    <dbReference type="NCBI Taxonomy" id="2745851"/>
    <lineage>
        <taxon>Bacteria</taxon>
        <taxon>Pseudomonadati</taxon>
        <taxon>Bacteroidota</taxon>
        <taxon>Flavobacteriia</taxon>
        <taxon>Flavobacteriales</taxon>
        <taxon>Weeksellaceae</taxon>
        <taxon>Moheibacter</taxon>
    </lineage>
</organism>
<evidence type="ECO:0000313" key="2">
    <source>
        <dbReference type="Proteomes" id="UP000552241"/>
    </source>
</evidence>
<accession>A0A838ZK06</accession>
<dbReference type="EMBL" id="JACDZE010000001">
    <property type="protein sequence ID" value="MBA5628704.1"/>
    <property type="molecule type" value="Genomic_DNA"/>
</dbReference>
<proteinExistence type="predicted"/>
<name>A0A838ZK06_9FLAO</name>
<comment type="caution">
    <text evidence="1">The sequence shown here is derived from an EMBL/GenBank/DDBJ whole genome shotgun (WGS) entry which is preliminary data.</text>
</comment>
<dbReference type="Proteomes" id="UP000552241">
    <property type="component" value="Unassembled WGS sequence"/>
</dbReference>
<reference evidence="1 2" key="1">
    <citation type="submission" date="2020-07" db="EMBL/GenBank/DDBJ databases">
        <title>Moheibacter lacus sp. nov., a member of the family Flavobacteriaceae isolated from freshwater lake sediment.</title>
        <authorList>
            <person name="Liu Y."/>
        </authorList>
    </citation>
    <scope>NUCLEOTIDE SEQUENCE [LARGE SCALE GENOMIC DNA]</scope>
    <source>
        <strain evidence="1 2">BDHS18</strain>
    </source>
</reference>
<dbReference type="RefSeq" id="WP_182042292.1">
    <property type="nucleotide sequence ID" value="NZ_JACDZE010000001.1"/>
</dbReference>
<sequence length="248" mass="29161">MSKIDFSKYLKSTDEYSQIKLTEFVTNLNEQPYFYNSVIEHKTLIENLIDDSEVDFCLLEFQSHFDIVASDLFQIDLNEVKNELRRNNKTANAILTAFEITPRLAEKATRTLVWYKMYFKAILQKILDVDVLHHDFIFGCDIHDDDDVLENGKFADIFIHKPALLQITSVDFIDSYESILLEELGITPEEYKQIFEFPFALLFDVGIKIEGQKNLIRKPFLMSMGRDLFFMFDSVTKHRFTNEFSRKS</sequence>